<evidence type="ECO:0000313" key="2">
    <source>
        <dbReference type="EMBL" id="GFH45269.1"/>
    </source>
</evidence>
<accession>A0AAD3CI71</accession>
<name>A0AAD3CI71_9STRA</name>
<protein>
    <submittedName>
        <fullName evidence="2">Uncharacterized protein</fullName>
    </submittedName>
</protein>
<organism evidence="2 3">
    <name type="scientific">Chaetoceros tenuissimus</name>
    <dbReference type="NCBI Taxonomy" id="426638"/>
    <lineage>
        <taxon>Eukaryota</taxon>
        <taxon>Sar</taxon>
        <taxon>Stramenopiles</taxon>
        <taxon>Ochrophyta</taxon>
        <taxon>Bacillariophyta</taxon>
        <taxon>Coscinodiscophyceae</taxon>
        <taxon>Chaetocerotophycidae</taxon>
        <taxon>Chaetocerotales</taxon>
        <taxon>Chaetocerotaceae</taxon>
        <taxon>Chaetoceros</taxon>
    </lineage>
</organism>
<dbReference type="AlphaFoldDB" id="A0AAD3CI71"/>
<sequence length="184" mass="20561">MSKYGTESTEQEQSTDEIINDNHTSEVIDLLCNENIVSEKKPIMIDPTPIHMMQPYTAPVREHSLAGNHLSGASINEATSTSTMSSILDFPGKPESDSMVRANSLSGNPLPLTQTDMKAPPKSTLCPHAIKHKFPNGRYYLIKTDFLKKRKPSDFLKSTLRHTSLDFNCFNKKKRKESFDSASS</sequence>
<feature type="region of interest" description="Disordered" evidence="1">
    <location>
        <begin position="1"/>
        <end position="21"/>
    </location>
</feature>
<comment type="caution">
    <text evidence="2">The sequence shown here is derived from an EMBL/GenBank/DDBJ whole genome shotgun (WGS) entry which is preliminary data.</text>
</comment>
<evidence type="ECO:0000256" key="1">
    <source>
        <dbReference type="SAM" id="MobiDB-lite"/>
    </source>
</evidence>
<gene>
    <name evidence="2" type="ORF">CTEN210_01743</name>
</gene>
<proteinExistence type="predicted"/>
<evidence type="ECO:0000313" key="3">
    <source>
        <dbReference type="Proteomes" id="UP001054902"/>
    </source>
</evidence>
<dbReference type="Proteomes" id="UP001054902">
    <property type="component" value="Unassembled WGS sequence"/>
</dbReference>
<keyword evidence="3" id="KW-1185">Reference proteome</keyword>
<reference evidence="2 3" key="1">
    <citation type="journal article" date="2021" name="Sci. Rep.">
        <title>The genome of the diatom Chaetoceros tenuissimus carries an ancient integrated fragment of an extant virus.</title>
        <authorList>
            <person name="Hongo Y."/>
            <person name="Kimura K."/>
            <person name="Takaki Y."/>
            <person name="Yoshida Y."/>
            <person name="Baba S."/>
            <person name="Kobayashi G."/>
            <person name="Nagasaki K."/>
            <person name="Hano T."/>
            <person name="Tomaru Y."/>
        </authorList>
    </citation>
    <scope>NUCLEOTIDE SEQUENCE [LARGE SCALE GENOMIC DNA]</scope>
    <source>
        <strain evidence="2 3">NIES-3715</strain>
    </source>
</reference>
<dbReference type="EMBL" id="BLLK01000020">
    <property type="protein sequence ID" value="GFH45269.1"/>
    <property type="molecule type" value="Genomic_DNA"/>
</dbReference>
<feature type="compositionally biased region" description="Acidic residues" evidence="1">
    <location>
        <begin position="9"/>
        <end position="19"/>
    </location>
</feature>